<dbReference type="Gene3D" id="2.60.40.790">
    <property type="match status" value="4"/>
</dbReference>
<dbReference type="EMBL" id="CAJNRE010002540">
    <property type="protein sequence ID" value="CAF1984294.1"/>
    <property type="molecule type" value="Genomic_DNA"/>
</dbReference>
<evidence type="ECO:0000256" key="1">
    <source>
        <dbReference type="PROSITE-ProRule" id="PRU00285"/>
    </source>
</evidence>
<reference evidence="5" key="1">
    <citation type="submission" date="2021-02" db="EMBL/GenBank/DDBJ databases">
        <authorList>
            <person name="Nowell W R."/>
        </authorList>
    </citation>
    <scope>NUCLEOTIDE SEQUENCE</scope>
</reference>
<dbReference type="GO" id="GO:0042026">
    <property type="term" value="P:protein refolding"/>
    <property type="evidence" value="ECO:0007669"/>
    <property type="project" value="TreeGrafter"/>
</dbReference>
<feature type="domain" description="SHSP" evidence="4">
    <location>
        <begin position="184"/>
        <end position="300"/>
    </location>
</feature>
<dbReference type="PANTHER" id="PTHR45640:SF26">
    <property type="entry name" value="RE23625P"/>
    <property type="match status" value="1"/>
</dbReference>
<evidence type="ECO:0000313" key="5">
    <source>
        <dbReference type="EMBL" id="CAF1984294.1"/>
    </source>
</evidence>
<comment type="caution">
    <text evidence="5">The sequence shown here is derived from an EMBL/GenBank/DDBJ whole genome shotgun (WGS) entry which is preliminary data.</text>
</comment>
<proteinExistence type="inferred from homology"/>
<dbReference type="GO" id="GO:0051082">
    <property type="term" value="F:unfolded protein binding"/>
    <property type="evidence" value="ECO:0007669"/>
    <property type="project" value="TreeGrafter"/>
</dbReference>
<accession>A0A816MAA5</accession>
<dbReference type="GO" id="GO:0009408">
    <property type="term" value="P:response to heat"/>
    <property type="evidence" value="ECO:0007669"/>
    <property type="project" value="TreeGrafter"/>
</dbReference>
<comment type="similarity">
    <text evidence="1 2">Belongs to the small heat shock protein (HSP20) family.</text>
</comment>
<organism evidence="5 6">
    <name type="scientific">Rotaria magnacalcarata</name>
    <dbReference type="NCBI Taxonomy" id="392030"/>
    <lineage>
        <taxon>Eukaryota</taxon>
        <taxon>Metazoa</taxon>
        <taxon>Spiralia</taxon>
        <taxon>Gnathifera</taxon>
        <taxon>Rotifera</taxon>
        <taxon>Eurotatoria</taxon>
        <taxon>Bdelloidea</taxon>
        <taxon>Philodinida</taxon>
        <taxon>Philodinidae</taxon>
        <taxon>Rotaria</taxon>
    </lineage>
</organism>
<dbReference type="PANTHER" id="PTHR45640">
    <property type="entry name" value="HEAT SHOCK PROTEIN HSP-12.2-RELATED"/>
    <property type="match status" value="1"/>
</dbReference>
<feature type="region of interest" description="Disordered" evidence="3">
    <location>
        <begin position="546"/>
        <end position="568"/>
    </location>
</feature>
<dbReference type="CDD" id="cd06526">
    <property type="entry name" value="metazoan_ACD"/>
    <property type="match status" value="4"/>
</dbReference>
<dbReference type="Proteomes" id="UP000663824">
    <property type="component" value="Unassembled WGS sequence"/>
</dbReference>
<name>A0A816MAA5_9BILA</name>
<dbReference type="Pfam" id="PF00011">
    <property type="entry name" value="HSP20"/>
    <property type="match status" value="4"/>
</dbReference>
<evidence type="ECO:0000259" key="4">
    <source>
        <dbReference type="PROSITE" id="PS01031"/>
    </source>
</evidence>
<dbReference type="InterPro" id="IPR001436">
    <property type="entry name" value="Alpha-crystallin/sHSP_animal"/>
</dbReference>
<dbReference type="GO" id="GO:0005737">
    <property type="term" value="C:cytoplasm"/>
    <property type="evidence" value="ECO:0007669"/>
    <property type="project" value="TreeGrafter"/>
</dbReference>
<gene>
    <name evidence="5" type="ORF">MBJ925_LOCUS7454</name>
</gene>
<dbReference type="PROSITE" id="PS01031">
    <property type="entry name" value="SHSP"/>
    <property type="match status" value="4"/>
</dbReference>
<dbReference type="SUPFAM" id="SSF49764">
    <property type="entry name" value="HSP20-like chaperones"/>
    <property type="match status" value="4"/>
</dbReference>
<dbReference type="InterPro" id="IPR008978">
    <property type="entry name" value="HSP20-like_chaperone"/>
</dbReference>
<dbReference type="GO" id="GO:0005634">
    <property type="term" value="C:nucleus"/>
    <property type="evidence" value="ECO:0007669"/>
    <property type="project" value="TreeGrafter"/>
</dbReference>
<protein>
    <recommendedName>
        <fullName evidence="4">SHSP domain-containing protein</fullName>
    </recommendedName>
</protein>
<sequence length="568" mass="65478">MSFFPIHRYRLFNDPFDRFFGDQLDFFDPWRDFDTFPAALSIRPNAFRWINEPLRLTNNRTAQPTSPGLHAEKFRVQLNVAGFNPESIKTKVEGRKVIVEAKQEDRLPDGDFHTRELRKSYELPEHADAAHLASYVTPNNMLVIEVPIKNPEAERRLQQAGDNTQRLAQFGLYRDPFFDYTGFLGGSDFQPVIADKGNNQKQLELTVGMKDYKPQEIKVSVKNNELIVQGEHRHKDENRSERSFFFKSTTLPPGTQIDQLQSHLTDDGQLKIEAPFVEQKETPINLQNKSRLVLHKITLAIERISRYTAALTIQPNAFRWINEPLRLTHHHHRNNHPTSTRPHAEKFRVQLNVAGFNPESIKTKVEGRKVIVEAKQEDRQPDGDFHTRELRKSYELPEHADAAHLASYVTPNNMLVIEVPIKNPEAERRLQQAGDNTQRLAQFGLYRDPFFDYTGFLGGSDFQPVIVDKGNNQKQLELTVGMKDYKPQEIKVSVKNNELIVQGEHRHKDENRSERSFFFKSTTLPPGTQIDQLQSHLTDDGQLKIEAPFVEQKATPKPIEVEKQEGGK</sequence>
<dbReference type="AlphaFoldDB" id="A0A816MAA5"/>
<feature type="domain" description="SHSP" evidence="4">
    <location>
        <begin position="457"/>
        <end position="564"/>
    </location>
</feature>
<evidence type="ECO:0000256" key="2">
    <source>
        <dbReference type="RuleBase" id="RU003616"/>
    </source>
</evidence>
<evidence type="ECO:0000313" key="6">
    <source>
        <dbReference type="Proteomes" id="UP000663824"/>
    </source>
</evidence>
<dbReference type="InterPro" id="IPR002068">
    <property type="entry name" value="A-crystallin/Hsp20_dom"/>
</dbReference>
<feature type="domain" description="SHSP" evidence="4">
    <location>
        <begin position="56"/>
        <end position="163"/>
    </location>
</feature>
<feature type="domain" description="SHSP" evidence="4">
    <location>
        <begin position="329"/>
        <end position="436"/>
    </location>
</feature>
<evidence type="ECO:0000256" key="3">
    <source>
        <dbReference type="SAM" id="MobiDB-lite"/>
    </source>
</evidence>
<feature type="compositionally biased region" description="Basic and acidic residues" evidence="3">
    <location>
        <begin position="559"/>
        <end position="568"/>
    </location>
</feature>